<feature type="compositionally biased region" description="Basic and acidic residues" evidence="1">
    <location>
        <begin position="127"/>
        <end position="144"/>
    </location>
</feature>
<dbReference type="Proteomes" id="UP000245768">
    <property type="component" value="Unassembled WGS sequence"/>
</dbReference>
<dbReference type="InParanoid" id="A0A316YI75"/>
<evidence type="ECO:0000313" key="2">
    <source>
        <dbReference type="EMBL" id="PWN88534.1"/>
    </source>
</evidence>
<keyword evidence="3" id="KW-1185">Reference proteome</keyword>
<proteinExistence type="predicted"/>
<reference evidence="2 3" key="1">
    <citation type="journal article" date="2018" name="Mol. Biol. Evol.">
        <title>Broad Genomic Sampling Reveals a Smut Pathogenic Ancestry of the Fungal Clade Ustilaginomycotina.</title>
        <authorList>
            <person name="Kijpornyongpan T."/>
            <person name="Mondo S.J."/>
            <person name="Barry K."/>
            <person name="Sandor L."/>
            <person name="Lee J."/>
            <person name="Lipzen A."/>
            <person name="Pangilinan J."/>
            <person name="LaButti K."/>
            <person name="Hainaut M."/>
            <person name="Henrissat B."/>
            <person name="Grigoriev I.V."/>
            <person name="Spatafora J.W."/>
            <person name="Aime M.C."/>
        </authorList>
    </citation>
    <scope>NUCLEOTIDE SEQUENCE [LARGE SCALE GENOMIC DNA]</scope>
    <source>
        <strain evidence="2 3">MCA 4198</strain>
    </source>
</reference>
<dbReference type="RefSeq" id="XP_025375732.1">
    <property type="nucleotide sequence ID" value="XM_025520090.1"/>
</dbReference>
<dbReference type="AlphaFoldDB" id="A0A316YI75"/>
<protein>
    <submittedName>
        <fullName evidence="2">Uncharacterized protein</fullName>
    </submittedName>
</protein>
<feature type="region of interest" description="Disordered" evidence="1">
    <location>
        <begin position="125"/>
        <end position="163"/>
    </location>
</feature>
<accession>A0A316YI75</accession>
<evidence type="ECO:0000313" key="3">
    <source>
        <dbReference type="Proteomes" id="UP000245768"/>
    </source>
</evidence>
<evidence type="ECO:0000256" key="1">
    <source>
        <dbReference type="SAM" id="MobiDB-lite"/>
    </source>
</evidence>
<dbReference type="EMBL" id="KZ819638">
    <property type="protein sequence ID" value="PWN88534.1"/>
    <property type="molecule type" value="Genomic_DNA"/>
</dbReference>
<dbReference type="GeneID" id="37042006"/>
<name>A0A316YI75_9BASI</name>
<sequence length="163" mass="18437">MRTSHILSLLVFSIKATDHQQQTIPRLSVVFAGREEDLAKAFNAKQKQVEVLSQEIEKLGLPFRDQPFVDQNLLRKIADKGVEIEKIRSEKLQLQFSIKQLSAHLEEIQEQIKICRAPLRGTLKQSTVEKHTKEEAQKTSKEEAANGVATTHASSSRSKHSAR</sequence>
<gene>
    <name evidence="2" type="ORF">FA10DRAFT_261900</name>
</gene>
<organism evidence="2 3">
    <name type="scientific">Acaromyces ingoldii</name>
    <dbReference type="NCBI Taxonomy" id="215250"/>
    <lineage>
        <taxon>Eukaryota</taxon>
        <taxon>Fungi</taxon>
        <taxon>Dikarya</taxon>
        <taxon>Basidiomycota</taxon>
        <taxon>Ustilaginomycotina</taxon>
        <taxon>Exobasidiomycetes</taxon>
        <taxon>Exobasidiales</taxon>
        <taxon>Cryptobasidiaceae</taxon>
        <taxon>Acaromyces</taxon>
    </lineage>
</organism>